<sequence>MTQLVDMLIVHAAPTTVLLPLKIPEAALRMCEEYQKVSIEHRTTENRGFILRTLSSTDFGHAASLERLANLSLTDTEQAVVTSHGNLCDDTAGVRDENVNVRLMRLGSFIDLDCVLSVVLEPSWENWYG</sequence>
<protein>
    <submittedName>
        <fullName evidence="1">Uncharacterized protein</fullName>
    </submittedName>
</protein>
<reference evidence="1 2" key="1">
    <citation type="submission" date="2018-11" db="EMBL/GenBank/DDBJ databases">
        <title>Genome sequence and assembly of Colletotrichum spinosum.</title>
        <authorList>
            <person name="Gan P."/>
            <person name="Shirasu K."/>
        </authorList>
    </citation>
    <scope>NUCLEOTIDE SEQUENCE [LARGE SCALE GENOMIC DNA]</scope>
    <source>
        <strain evidence="1 2">CBS 515.97</strain>
    </source>
</reference>
<dbReference type="AlphaFoldDB" id="A0A4R8QPC1"/>
<keyword evidence="2" id="KW-1185">Reference proteome</keyword>
<dbReference type="Proteomes" id="UP000295083">
    <property type="component" value="Unassembled WGS sequence"/>
</dbReference>
<gene>
    <name evidence="1" type="ORF">C8035_v008063</name>
</gene>
<name>A0A4R8QPC1_9PEZI</name>
<evidence type="ECO:0000313" key="1">
    <source>
        <dbReference type="EMBL" id="TDZ37595.1"/>
    </source>
</evidence>
<proteinExistence type="predicted"/>
<organism evidence="1 2">
    <name type="scientific">Colletotrichum spinosum</name>
    <dbReference type="NCBI Taxonomy" id="1347390"/>
    <lineage>
        <taxon>Eukaryota</taxon>
        <taxon>Fungi</taxon>
        <taxon>Dikarya</taxon>
        <taxon>Ascomycota</taxon>
        <taxon>Pezizomycotina</taxon>
        <taxon>Sordariomycetes</taxon>
        <taxon>Hypocreomycetidae</taxon>
        <taxon>Glomerellales</taxon>
        <taxon>Glomerellaceae</taxon>
        <taxon>Colletotrichum</taxon>
        <taxon>Colletotrichum orbiculare species complex</taxon>
    </lineage>
</organism>
<dbReference type="EMBL" id="QAPG01000022">
    <property type="protein sequence ID" value="TDZ37595.1"/>
    <property type="molecule type" value="Genomic_DNA"/>
</dbReference>
<comment type="caution">
    <text evidence="1">The sequence shown here is derived from an EMBL/GenBank/DDBJ whole genome shotgun (WGS) entry which is preliminary data.</text>
</comment>
<evidence type="ECO:0000313" key="2">
    <source>
        <dbReference type="Proteomes" id="UP000295083"/>
    </source>
</evidence>
<accession>A0A4R8QPC1</accession>